<dbReference type="InterPro" id="IPR050259">
    <property type="entry name" value="SDR"/>
</dbReference>
<keyword evidence="5" id="KW-1185">Reference proteome</keyword>
<accession>A0A2P2E948</accession>
<comment type="caution">
    <text evidence="4">The sequence shown here is derived from an EMBL/GenBank/DDBJ whole genome shotgun (WGS) entry which is preliminary data.</text>
</comment>
<evidence type="ECO:0000256" key="1">
    <source>
        <dbReference type="ARBA" id="ARBA00006484"/>
    </source>
</evidence>
<dbReference type="GO" id="GO:0047838">
    <property type="term" value="F:D-xylose 1-dehydrogenase (NAD+) activity"/>
    <property type="evidence" value="ECO:0007669"/>
    <property type="project" value="UniProtKB-EC"/>
</dbReference>
<evidence type="ECO:0000313" key="4">
    <source>
        <dbReference type="EMBL" id="GBF57581.1"/>
    </source>
</evidence>
<dbReference type="SUPFAM" id="SSF51735">
    <property type="entry name" value="NAD(P)-binding Rossmann-fold domains"/>
    <property type="match status" value="1"/>
</dbReference>
<dbReference type="PANTHER" id="PTHR42879:SF2">
    <property type="entry name" value="3-OXOACYL-[ACYL-CARRIER-PROTEIN] REDUCTASE FABG"/>
    <property type="match status" value="1"/>
</dbReference>
<dbReference type="RefSeq" id="WP_108984458.1">
    <property type="nucleotide sequence ID" value="NZ_BFBR01000003.1"/>
</dbReference>
<dbReference type="FunFam" id="3.40.50.720:FF:000084">
    <property type="entry name" value="Short-chain dehydrogenase reductase"/>
    <property type="match status" value="1"/>
</dbReference>
<dbReference type="PRINTS" id="PR00081">
    <property type="entry name" value="GDHRDH"/>
</dbReference>
<protein>
    <recommendedName>
        <fullName evidence="3">D-xylose 1-dehydrogenase</fullName>
        <ecNumber evidence="2">1.1.1.175</ecNumber>
    </recommendedName>
</protein>
<dbReference type="CDD" id="cd05233">
    <property type="entry name" value="SDR_c"/>
    <property type="match status" value="1"/>
</dbReference>
<dbReference type="Gene3D" id="3.40.50.720">
    <property type="entry name" value="NAD(P)-binding Rossmann-like Domain"/>
    <property type="match status" value="1"/>
</dbReference>
<dbReference type="InterPro" id="IPR002347">
    <property type="entry name" value="SDR_fam"/>
</dbReference>
<sequence length="274" mass="28427">MDLQLAGKNALVTGSTSGIGAAIVRLLAREGAAVIVHGRRTEAVADGVAELTRDGFRAAGAVGDVSTEAGADQVAGAALAAFGGIDILVNNAGLLIAPKAPAPGDWLTDLGASQASALYEANVNSVFRMVRRIVPQMKDRGWGRVVMLGSVAAAMPREAFPQYSLTKAANLNQMVSLSRLLAGTGITVNAVSPGLVRTPAVEPMIRGWSQSFGWGEDWDVIEHNAATHVLNTPTRRLGRPDDIARAVAFLASPQSDFINGANLRVDGGANPTVN</sequence>
<dbReference type="AlphaFoldDB" id="A0A2P2E948"/>
<dbReference type="Proteomes" id="UP000245086">
    <property type="component" value="Unassembled WGS sequence"/>
</dbReference>
<proteinExistence type="inferred from homology"/>
<comment type="similarity">
    <text evidence="1">Belongs to the short-chain dehydrogenases/reductases (SDR) family.</text>
</comment>
<dbReference type="EMBL" id="BFBR01000003">
    <property type="protein sequence ID" value="GBF57581.1"/>
    <property type="molecule type" value="Genomic_DNA"/>
</dbReference>
<dbReference type="PRINTS" id="PR00080">
    <property type="entry name" value="SDRFAMILY"/>
</dbReference>
<dbReference type="Pfam" id="PF13561">
    <property type="entry name" value="adh_short_C2"/>
    <property type="match status" value="1"/>
</dbReference>
<dbReference type="PANTHER" id="PTHR42879">
    <property type="entry name" value="3-OXOACYL-(ACYL-CARRIER-PROTEIN) REDUCTASE"/>
    <property type="match status" value="1"/>
</dbReference>
<dbReference type="EC" id="1.1.1.175" evidence="2"/>
<evidence type="ECO:0000313" key="5">
    <source>
        <dbReference type="Proteomes" id="UP000245086"/>
    </source>
</evidence>
<dbReference type="InterPro" id="IPR036291">
    <property type="entry name" value="NAD(P)-bd_dom_sf"/>
</dbReference>
<evidence type="ECO:0000256" key="2">
    <source>
        <dbReference type="ARBA" id="ARBA00066641"/>
    </source>
</evidence>
<gene>
    <name evidence="4" type="primary">fabG_2</name>
    <name evidence="4" type="ORF">PbB2_01248</name>
</gene>
<evidence type="ECO:0000256" key="3">
    <source>
        <dbReference type="ARBA" id="ARBA00069939"/>
    </source>
</evidence>
<reference evidence="4 5" key="1">
    <citation type="journal article" date="2018" name="Genome Announc.">
        <title>Draft Genome Sequence of "Candidatus Phycosocius bacilliformis," an Alphaproteobacterial Ectosymbiont of the Hydrocarbon-Producing Green Alga Botryococcus braunii.</title>
        <authorList>
            <person name="Tanabe Y."/>
            <person name="Yamaguchi H."/>
            <person name="Watanabe M.M."/>
        </authorList>
    </citation>
    <scope>NUCLEOTIDE SEQUENCE [LARGE SCALE GENOMIC DNA]</scope>
    <source>
        <strain evidence="4 5">BOTRYCO-2</strain>
    </source>
</reference>
<keyword evidence="4" id="KW-0560">Oxidoreductase</keyword>
<organism evidence="4 5">
    <name type="scientific">Candidatus Phycosocius bacilliformis</name>
    <dbReference type="NCBI Taxonomy" id="1445552"/>
    <lineage>
        <taxon>Bacteria</taxon>
        <taxon>Pseudomonadati</taxon>
        <taxon>Pseudomonadota</taxon>
        <taxon>Alphaproteobacteria</taxon>
        <taxon>Caulobacterales</taxon>
        <taxon>Caulobacterales incertae sedis</taxon>
        <taxon>Candidatus Phycosocius</taxon>
    </lineage>
</organism>
<name>A0A2P2E948_9PROT</name>
<dbReference type="OrthoDB" id="9793325at2"/>